<dbReference type="AlphaFoldDB" id="A0A167R0Q1"/>
<feature type="compositionally biased region" description="Low complexity" evidence="1">
    <location>
        <begin position="15"/>
        <end position="29"/>
    </location>
</feature>
<sequence length="189" mass="20898">MAPIKRRAREPSNGSATSAATTSTAVSKSSNERPPRKLRRNLAQEADEEAPTDEELKKQLDALSGFIARPPSPVAASTQIGLEEAADTWLSYASSPRLDFTPAQRTLTIGAPLPAVEVLWHFYSLCARRGDSSVNGMVPGSGWTYRDTLGFNKRFVSMWERRTGVEVEKEQGTQFSNFIIRMACEDKFI</sequence>
<evidence type="ECO:0000313" key="2">
    <source>
        <dbReference type="EMBL" id="KZP00438.1"/>
    </source>
</evidence>
<organism evidence="2 3">
    <name type="scientific">Calocera viscosa (strain TUFC12733)</name>
    <dbReference type="NCBI Taxonomy" id="1330018"/>
    <lineage>
        <taxon>Eukaryota</taxon>
        <taxon>Fungi</taxon>
        <taxon>Dikarya</taxon>
        <taxon>Basidiomycota</taxon>
        <taxon>Agaricomycotina</taxon>
        <taxon>Dacrymycetes</taxon>
        <taxon>Dacrymycetales</taxon>
        <taxon>Dacrymycetaceae</taxon>
        <taxon>Calocera</taxon>
    </lineage>
</organism>
<dbReference type="Proteomes" id="UP000076738">
    <property type="component" value="Unassembled WGS sequence"/>
</dbReference>
<keyword evidence="3" id="KW-1185">Reference proteome</keyword>
<evidence type="ECO:0000313" key="3">
    <source>
        <dbReference type="Proteomes" id="UP000076738"/>
    </source>
</evidence>
<feature type="region of interest" description="Disordered" evidence="1">
    <location>
        <begin position="1"/>
        <end position="55"/>
    </location>
</feature>
<dbReference type="EMBL" id="KV417269">
    <property type="protein sequence ID" value="KZP00438.1"/>
    <property type="molecule type" value="Genomic_DNA"/>
</dbReference>
<name>A0A167R0Q1_CALVF</name>
<accession>A0A167R0Q1</accession>
<proteinExistence type="predicted"/>
<gene>
    <name evidence="2" type="ORF">CALVIDRAFT_595252</name>
</gene>
<evidence type="ECO:0000256" key="1">
    <source>
        <dbReference type="SAM" id="MobiDB-lite"/>
    </source>
</evidence>
<reference evidence="2 3" key="1">
    <citation type="journal article" date="2016" name="Mol. Biol. Evol.">
        <title>Comparative Genomics of Early-Diverging Mushroom-Forming Fungi Provides Insights into the Origins of Lignocellulose Decay Capabilities.</title>
        <authorList>
            <person name="Nagy L.G."/>
            <person name="Riley R."/>
            <person name="Tritt A."/>
            <person name="Adam C."/>
            <person name="Daum C."/>
            <person name="Floudas D."/>
            <person name="Sun H."/>
            <person name="Yadav J.S."/>
            <person name="Pangilinan J."/>
            <person name="Larsson K.H."/>
            <person name="Matsuura K."/>
            <person name="Barry K."/>
            <person name="Labutti K."/>
            <person name="Kuo R."/>
            <person name="Ohm R.A."/>
            <person name="Bhattacharya S.S."/>
            <person name="Shirouzu T."/>
            <person name="Yoshinaga Y."/>
            <person name="Martin F.M."/>
            <person name="Grigoriev I.V."/>
            <person name="Hibbett D.S."/>
        </authorList>
    </citation>
    <scope>NUCLEOTIDE SEQUENCE [LARGE SCALE GENOMIC DNA]</scope>
    <source>
        <strain evidence="2 3">TUFC12733</strain>
    </source>
</reference>
<protein>
    <submittedName>
        <fullName evidence="2">Uncharacterized protein</fullName>
    </submittedName>
</protein>